<dbReference type="Pfam" id="PF01351">
    <property type="entry name" value="RNase_HII"/>
    <property type="match status" value="1"/>
</dbReference>
<dbReference type="CDD" id="cd07182">
    <property type="entry name" value="RNase_HII_bacteria_HII_like"/>
    <property type="match status" value="1"/>
</dbReference>
<evidence type="ECO:0000256" key="5">
    <source>
        <dbReference type="ARBA" id="ARBA00007383"/>
    </source>
</evidence>
<keyword evidence="10 12" id="KW-0378">Hydrolase</keyword>
<comment type="cofactor">
    <cofactor evidence="12">
        <name>Mn(2+)</name>
        <dbReference type="ChEBI" id="CHEBI:29035"/>
    </cofactor>
    <cofactor evidence="12">
        <name>Mg(2+)</name>
        <dbReference type="ChEBI" id="CHEBI:18420"/>
    </cofactor>
    <text evidence="12">Manganese or magnesium. Binds 1 divalent metal ion per monomer in the absence of substrate. May bind a second metal ion after substrate binding.</text>
</comment>
<dbReference type="PANTHER" id="PTHR10954">
    <property type="entry name" value="RIBONUCLEASE H2 SUBUNIT A"/>
    <property type="match status" value="1"/>
</dbReference>
<evidence type="ECO:0000256" key="2">
    <source>
        <dbReference type="ARBA" id="ARBA00001946"/>
    </source>
</evidence>
<keyword evidence="8 12" id="KW-0479">Metal-binding</keyword>
<evidence type="ECO:0000256" key="9">
    <source>
        <dbReference type="ARBA" id="ARBA00022759"/>
    </source>
</evidence>
<keyword evidence="9 12" id="KW-0255">Endonuclease</keyword>
<dbReference type="InterPro" id="IPR001352">
    <property type="entry name" value="RNase_HII/HIII"/>
</dbReference>
<dbReference type="SUPFAM" id="SSF53098">
    <property type="entry name" value="Ribonuclease H-like"/>
    <property type="match status" value="1"/>
</dbReference>
<feature type="binding site" evidence="12">
    <location>
        <position position="23"/>
    </location>
    <ligand>
        <name>a divalent metal cation</name>
        <dbReference type="ChEBI" id="CHEBI:60240"/>
    </ligand>
</feature>
<evidence type="ECO:0000256" key="13">
    <source>
        <dbReference type="RuleBase" id="RU003515"/>
    </source>
</evidence>
<dbReference type="NCBIfam" id="NF000595">
    <property type="entry name" value="PRK00015.1-3"/>
    <property type="match status" value="1"/>
</dbReference>
<dbReference type="GO" id="GO:0005737">
    <property type="term" value="C:cytoplasm"/>
    <property type="evidence" value="ECO:0007669"/>
    <property type="project" value="UniProtKB-SubCell"/>
</dbReference>
<dbReference type="GO" id="GO:0003723">
    <property type="term" value="F:RNA binding"/>
    <property type="evidence" value="ECO:0007669"/>
    <property type="project" value="UniProtKB-UniRule"/>
</dbReference>
<evidence type="ECO:0000256" key="7">
    <source>
        <dbReference type="ARBA" id="ARBA00022722"/>
    </source>
</evidence>
<dbReference type="GO" id="GO:0046872">
    <property type="term" value="F:metal ion binding"/>
    <property type="evidence" value="ECO:0007669"/>
    <property type="project" value="UniProtKB-KW"/>
</dbReference>
<comment type="similarity">
    <text evidence="5 13">Belongs to the RNase HII family.</text>
</comment>
<dbReference type="GO" id="GO:0043137">
    <property type="term" value="P:DNA replication, removal of RNA primer"/>
    <property type="evidence" value="ECO:0007669"/>
    <property type="project" value="TreeGrafter"/>
</dbReference>
<keyword evidence="7 12" id="KW-0540">Nuclease</keyword>
<accession>A0AAU7V8Z4</accession>
<dbReference type="RefSeq" id="WP_350258947.1">
    <property type="nucleotide sequence ID" value="NZ_CP138335.1"/>
</dbReference>
<gene>
    <name evidence="15" type="ORF">SAC06_04105</name>
</gene>
<dbReference type="AlphaFoldDB" id="A0AAU7V8Z4"/>
<dbReference type="PROSITE" id="PS51975">
    <property type="entry name" value="RNASE_H_2"/>
    <property type="match status" value="1"/>
</dbReference>
<feature type="domain" description="RNase H type-2" evidence="14">
    <location>
        <begin position="16"/>
        <end position="206"/>
    </location>
</feature>
<dbReference type="InterPro" id="IPR012337">
    <property type="entry name" value="RNaseH-like_sf"/>
</dbReference>
<evidence type="ECO:0000256" key="10">
    <source>
        <dbReference type="ARBA" id="ARBA00022801"/>
    </source>
</evidence>
<evidence type="ECO:0000256" key="8">
    <source>
        <dbReference type="ARBA" id="ARBA00022723"/>
    </source>
</evidence>
<sequence>MLADLTREQILAEQYGLVAGVDEVGRGCLAGPVCVGLVVAPLDRPIPTGLTDSKLLSPTRRQKLVPQVEEWALAWALGWAGPDEVDHLGIVGALRAAGHRALAQIDLEVGIVLLDGNHDWFSDLWTPPVVTQVKADRDCASVAGASVLAKVARDRYMESLADPGYDWAHNKGYGSAKHRAALANLGVSDHHRKTWKLLTEGTATGG</sequence>
<comment type="cofactor">
    <cofactor evidence="2">
        <name>Mg(2+)</name>
        <dbReference type="ChEBI" id="CHEBI:18420"/>
    </cofactor>
</comment>
<dbReference type="EC" id="3.1.26.4" evidence="13"/>
<dbReference type="Gene3D" id="3.30.420.10">
    <property type="entry name" value="Ribonuclease H-like superfamily/Ribonuclease H"/>
    <property type="match status" value="1"/>
</dbReference>
<evidence type="ECO:0000313" key="15">
    <source>
        <dbReference type="EMBL" id="XBW08747.1"/>
    </source>
</evidence>
<name>A0AAU7V8Z4_9ACTO</name>
<evidence type="ECO:0000256" key="3">
    <source>
        <dbReference type="ARBA" id="ARBA00004065"/>
    </source>
</evidence>
<keyword evidence="11" id="KW-0464">Manganese</keyword>
<dbReference type="EMBL" id="CP138335">
    <property type="protein sequence ID" value="XBW08747.1"/>
    <property type="molecule type" value="Genomic_DNA"/>
</dbReference>
<comment type="function">
    <text evidence="3 13">Endonuclease that specifically degrades the RNA of RNA-DNA hybrids.</text>
</comment>
<protein>
    <recommendedName>
        <fullName evidence="13">Ribonuclease</fullName>
        <ecNumber evidence="13">3.1.26.4</ecNumber>
    </recommendedName>
</protein>
<evidence type="ECO:0000256" key="12">
    <source>
        <dbReference type="PROSITE-ProRule" id="PRU01319"/>
    </source>
</evidence>
<dbReference type="PANTHER" id="PTHR10954:SF18">
    <property type="entry name" value="RIBONUCLEASE HII"/>
    <property type="match status" value="1"/>
</dbReference>
<evidence type="ECO:0000256" key="1">
    <source>
        <dbReference type="ARBA" id="ARBA00000077"/>
    </source>
</evidence>
<organism evidence="15">
    <name type="scientific">Scrofimicrobium appendicitidis</name>
    <dbReference type="NCBI Taxonomy" id="3079930"/>
    <lineage>
        <taxon>Bacteria</taxon>
        <taxon>Bacillati</taxon>
        <taxon>Actinomycetota</taxon>
        <taxon>Actinomycetes</taxon>
        <taxon>Actinomycetales</taxon>
        <taxon>Actinomycetaceae</taxon>
        <taxon>Scrofimicrobium</taxon>
    </lineage>
</organism>
<feature type="binding site" evidence="12">
    <location>
        <position position="115"/>
    </location>
    <ligand>
        <name>a divalent metal cation</name>
        <dbReference type="ChEBI" id="CHEBI:60240"/>
    </ligand>
</feature>
<dbReference type="GO" id="GO:0006298">
    <property type="term" value="P:mismatch repair"/>
    <property type="evidence" value="ECO:0007669"/>
    <property type="project" value="TreeGrafter"/>
</dbReference>
<evidence type="ECO:0000256" key="6">
    <source>
        <dbReference type="ARBA" id="ARBA00022490"/>
    </source>
</evidence>
<feature type="binding site" evidence="12">
    <location>
        <position position="22"/>
    </location>
    <ligand>
        <name>a divalent metal cation</name>
        <dbReference type="ChEBI" id="CHEBI:60240"/>
    </ligand>
</feature>
<dbReference type="KEGG" id="sapp:SAC06_04105"/>
<keyword evidence="6" id="KW-0963">Cytoplasm</keyword>
<evidence type="ECO:0000256" key="4">
    <source>
        <dbReference type="ARBA" id="ARBA00004496"/>
    </source>
</evidence>
<dbReference type="InterPro" id="IPR022898">
    <property type="entry name" value="RNase_HII"/>
</dbReference>
<proteinExistence type="inferred from homology"/>
<dbReference type="GO" id="GO:0004523">
    <property type="term" value="F:RNA-DNA hybrid ribonuclease activity"/>
    <property type="evidence" value="ECO:0007669"/>
    <property type="project" value="UniProtKB-UniRule"/>
</dbReference>
<dbReference type="GO" id="GO:0032299">
    <property type="term" value="C:ribonuclease H2 complex"/>
    <property type="evidence" value="ECO:0007669"/>
    <property type="project" value="TreeGrafter"/>
</dbReference>
<evidence type="ECO:0000259" key="14">
    <source>
        <dbReference type="PROSITE" id="PS51975"/>
    </source>
</evidence>
<reference evidence="15" key="1">
    <citation type="submission" date="2023-11" db="EMBL/GenBank/DDBJ databases">
        <title>Scrofimicrobium hongkongense sp. nov., isolated from a patient with peritonitis.</title>
        <authorList>
            <person name="Lao H.Y."/>
            <person name="Wong A.Y.P."/>
            <person name="Ng T.L."/>
            <person name="Wong R.Y.L."/>
            <person name="Yau M.C.Y."/>
            <person name="Lam J.Y.W."/>
            <person name="Siu G.K.H."/>
        </authorList>
    </citation>
    <scope>NUCLEOTIDE SEQUENCE</scope>
    <source>
        <strain evidence="15">R131</strain>
    </source>
</reference>
<dbReference type="InterPro" id="IPR036397">
    <property type="entry name" value="RNaseH_sf"/>
</dbReference>
<comment type="subcellular location">
    <subcellularLocation>
        <location evidence="4">Cytoplasm</location>
    </subcellularLocation>
</comment>
<evidence type="ECO:0000256" key="11">
    <source>
        <dbReference type="ARBA" id="ARBA00023211"/>
    </source>
</evidence>
<comment type="catalytic activity">
    <reaction evidence="1 12 13">
        <text>Endonucleolytic cleavage to 5'-phosphomonoester.</text>
        <dbReference type="EC" id="3.1.26.4"/>
    </reaction>
</comment>
<dbReference type="InterPro" id="IPR024567">
    <property type="entry name" value="RNase_HII/HIII_dom"/>
</dbReference>